<dbReference type="GO" id="GO:0007187">
    <property type="term" value="P:G protein-coupled receptor signaling pathway, coupled to cyclic nucleotide second messenger"/>
    <property type="evidence" value="ECO:0007669"/>
    <property type="project" value="TreeGrafter"/>
</dbReference>
<accession>A0A2G9SKS1</accession>
<dbReference type="PANTHER" id="PTHR24247:SF254">
    <property type="entry name" value="HISTAMINE H3 RECEPTOR"/>
    <property type="match status" value="1"/>
</dbReference>
<feature type="transmembrane region" description="Helical" evidence="10">
    <location>
        <begin position="243"/>
        <end position="262"/>
    </location>
</feature>
<dbReference type="PRINTS" id="PR00237">
    <property type="entry name" value="GPCRRHODOPSN"/>
</dbReference>
<evidence type="ECO:0000313" key="13">
    <source>
        <dbReference type="Proteomes" id="UP000228934"/>
    </source>
</evidence>
<keyword evidence="7 9" id="KW-0675">Receptor</keyword>
<feature type="transmembrane region" description="Helical" evidence="10">
    <location>
        <begin position="115"/>
        <end position="141"/>
    </location>
</feature>
<dbReference type="PROSITE" id="PS00237">
    <property type="entry name" value="G_PROTEIN_RECEP_F1_1"/>
    <property type="match status" value="1"/>
</dbReference>
<gene>
    <name evidence="12" type="ORF">AB205_0074500</name>
</gene>
<reference evidence="13" key="1">
    <citation type="journal article" date="2017" name="Nat. Commun.">
        <title>The North American bullfrog draft genome provides insight into hormonal regulation of long noncoding RNA.</title>
        <authorList>
            <person name="Hammond S.A."/>
            <person name="Warren R.L."/>
            <person name="Vandervalk B.P."/>
            <person name="Kucuk E."/>
            <person name="Khan H."/>
            <person name="Gibb E.A."/>
            <person name="Pandoh P."/>
            <person name="Kirk H."/>
            <person name="Zhao Y."/>
            <person name="Jones M."/>
            <person name="Mungall A.J."/>
            <person name="Coope R."/>
            <person name="Pleasance S."/>
            <person name="Moore R.A."/>
            <person name="Holt R.A."/>
            <person name="Round J.M."/>
            <person name="Ohora S."/>
            <person name="Walle B.V."/>
            <person name="Veldhoen N."/>
            <person name="Helbing C.C."/>
            <person name="Birol I."/>
        </authorList>
    </citation>
    <scope>NUCLEOTIDE SEQUENCE [LARGE SCALE GENOMIC DNA]</scope>
</reference>
<evidence type="ECO:0000256" key="5">
    <source>
        <dbReference type="ARBA" id="ARBA00023040"/>
    </source>
</evidence>
<feature type="transmembrane region" description="Helical" evidence="10">
    <location>
        <begin position="12"/>
        <end position="31"/>
    </location>
</feature>
<feature type="transmembrane region" description="Helical" evidence="10">
    <location>
        <begin position="203"/>
        <end position="223"/>
    </location>
</feature>
<feature type="transmembrane region" description="Helical" evidence="10">
    <location>
        <begin position="43"/>
        <end position="63"/>
    </location>
</feature>
<keyword evidence="2" id="KW-1003">Cell membrane</keyword>
<evidence type="ECO:0000256" key="10">
    <source>
        <dbReference type="SAM" id="Phobius"/>
    </source>
</evidence>
<comment type="similarity">
    <text evidence="9">Belongs to the G-protein coupled receptor 1 family.</text>
</comment>
<dbReference type="GO" id="GO:0005886">
    <property type="term" value="C:plasma membrane"/>
    <property type="evidence" value="ECO:0007669"/>
    <property type="project" value="UniProtKB-SubCell"/>
</dbReference>
<evidence type="ECO:0000256" key="7">
    <source>
        <dbReference type="ARBA" id="ARBA00023170"/>
    </source>
</evidence>
<dbReference type="GO" id="GO:0030425">
    <property type="term" value="C:dendrite"/>
    <property type="evidence" value="ECO:0007669"/>
    <property type="project" value="TreeGrafter"/>
</dbReference>
<sequence>MGAVAIPLYIPYLLTGKWILGAFLCKLWLVVDYTMCTASALNVAVISYDRFLCVTMAVLYCSLQNRHSQTVLRMAMVWILSFLLYSPAILLWDSIVDYTYISEGLCIAGFHYNYYFLLVASSIDFALPFLSILFFNLSIYWNISKRNRKKRQSSLRLFSGVKGDNSGPHIAATNAVLSSAQSAMEAHMREKQRILKLSKDKKVAKSLAVLVCIFTVCWAPYTLLNSIHAACHGYCIDYYLNEVTFWLLWMNSAINPVLYPLCHKQFRKAFLKVFIQICLWKTEG</sequence>
<name>A0A2G9SKS1_AQUCT</name>
<proteinExistence type="inferred from homology"/>
<evidence type="ECO:0000256" key="3">
    <source>
        <dbReference type="ARBA" id="ARBA00022692"/>
    </source>
</evidence>
<dbReference type="Pfam" id="PF00001">
    <property type="entry name" value="7tm_1"/>
    <property type="match status" value="1"/>
</dbReference>
<dbReference type="InterPro" id="IPR017452">
    <property type="entry name" value="GPCR_Rhodpsn_7TM"/>
</dbReference>
<evidence type="ECO:0000256" key="2">
    <source>
        <dbReference type="ARBA" id="ARBA00022475"/>
    </source>
</evidence>
<keyword evidence="5 9" id="KW-0297">G-protein coupled receptor</keyword>
<evidence type="ECO:0000313" key="12">
    <source>
        <dbReference type="EMBL" id="PIO40725.1"/>
    </source>
</evidence>
<keyword evidence="8 9" id="KW-0807">Transducer</keyword>
<dbReference type="PANTHER" id="PTHR24247">
    <property type="entry name" value="5-HYDROXYTRYPTAMINE RECEPTOR"/>
    <property type="match status" value="1"/>
</dbReference>
<dbReference type="AlphaFoldDB" id="A0A2G9SKS1"/>
<feature type="domain" description="G-protein coupled receptors family 1 profile" evidence="11">
    <location>
        <begin position="1"/>
        <end position="259"/>
    </location>
</feature>
<dbReference type="PROSITE" id="PS50262">
    <property type="entry name" value="G_PROTEIN_RECEP_F1_2"/>
    <property type="match status" value="1"/>
</dbReference>
<dbReference type="GO" id="GO:0007197">
    <property type="term" value="P:adenylate cyclase-inhibiting G protein-coupled acetylcholine receptor signaling pathway"/>
    <property type="evidence" value="ECO:0007669"/>
    <property type="project" value="TreeGrafter"/>
</dbReference>
<evidence type="ECO:0000256" key="4">
    <source>
        <dbReference type="ARBA" id="ARBA00022989"/>
    </source>
</evidence>
<dbReference type="Gene3D" id="1.20.1070.10">
    <property type="entry name" value="Rhodopsin 7-helix transmembrane proteins"/>
    <property type="match status" value="1"/>
</dbReference>
<dbReference type="SUPFAM" id="SSF81321">
    <property type="entry name" value="Family A G protein-coupled receptor-like"/>
    <property type="match status" value="1"/>
</dbReference>
<dbReference type="Proteomes" id="UP000228934">
    <property type="component" value="Unassembled WGS sequence"/>
</dbReference>
<protein>
    <recommendedName>
        <fullName evidence="11">G-protein coupled receptors family 1 profile domain-containing protein</fullName>
    </recommendedName>
</protein>
<keyword evidence="6 10" id="KW-0472">Membrane</keyword>
<dbReference type="GO" id="GO:0016907">
    <property type="term" value="F:G protein-coupled acetylcholine receptor activity"/>
    <property type="evidence" value="ECO:0007669"/>
    <property type="project" value="TreeGrafter"/>
</dbReference>
<dbReference type="InterPro" id="IPR000276">
    <property type="entry name" value="GPCR_Rhodpsn"/>
</dbReference>
<evidence type="ECO:0000256" key="9">
    <source>
        <dbReference type="RuleBase" id="RU000688"/>
    </source>
</evidence>
<dbReference type="GO" id="GO:0004993">
    <property type="term" value="F:G protein-coupled serotonin receptor activity"/>
    <property type="evidence" value="ECO:0007669"/>
    <property type="project" value="TreeGrafter"/>
</dbReference>
<organism evidence="12 13">
    <name type="scientific">Aquarana catesbeiana</name>
    <name type="common">American bullfrog</name>
    <name type="synonym">Rana catesbeiana</name>
    <dbReference type="NCBI Taxonomy" id="8400"/>
    <lineage>
        <taxon>Eukaryota</taxon>
        <taxon>Metazoa</taxon>
        <taxon>Chordata</taxon>
        <taxon>Craniata</taxon>
        <taxon>Vertebrata</taxon>
        <taxon>Euteleostomi</taxon>
        <taxon>Amphibia</taxon>
        <taxon>Batrachia</taxon>
        <taxon>Anura</taxon>
        <taxon>Neobatrachia</taxon>
        <taxon>Ranoidea</taxon>
        <taxon>Ranidae</taxon>
        <taxon>Aquarana</taxon>
    </lineage>
</organism>
<keyword evidence="13" id="KW-1185">Reference proteome</keyword>
<keyword evidence="4 10" id="KW-1133">Transmembrane helix</keyword>
<dbReference type="EMBL" id="KV923402">
    <property type="protein sequence ID" value="PIO40725.1"/>
    <property type="molecule type" value="Genomic_DNA"/>
</dbReference>
<evidence type="ECO:0000256" key="8">
    <source>
        <dbReference type="ARBA" id="ARBA00023224"/>
    </source>
</evidence>
<evidence type="ECO:0000256" key="1">
    <source>
        <dbReference type="ARBA" id="ARBA00004651"/>
    </source>
</evidence>
<evidence type="ECO:0000259" key="11">
    <source>
        <dbReference type="PROSITE" id="PS50262"/>
    </source>
</evidence>
<comment type="subcellular location">
    <subcellularLocation>
        <location evidence="1">Cell membrane</location>
        <topology evidence="1">Multi-pass membrane protein</topology>
    </subcellularLocation>
</comment>
<feature type="transmembrane region" description="Helical" evidence="10">
    <location>
        <begin position="75"/>
        <end position="95"/>
    </location>
</feature>
<keyword evidence="3 9" id="KW-0812">Transmembrane</keyword>
<dbReference type="OrthoDB" id="10071887at2759"/>
<evidence type="ECO:0000256" key="6">
    <source>
        <dbReference type="ARBA" id="ARBA00023136"/>
    </source>
</evidence>
<dbReference type="GO" id="GO:0045202">
    <property type="term" value="C:synapse"/>
    <property type="evidence" value="ECO:0007669"/>
    <property type="project" value="TreeGrafter"/>
</dbReference>